<protein>
    <submittedName>
        <fullName evidence="1">Uncharacterized protein</fullName>
    </submittedName>
</protein>
<dbReference type="AlphaFoldDB" id="A0A808FI84"/>
<name>A0A808FI84_XANCI</name>
<organism evidence="1">
    <name type="scientific">Xanthomonas citri pv. phaseoli var. fuscans</name>
    <dbReference type="NCBI Taxonomy" id="473423"/>
    <lineage>
        <taxon>Bacteria</taxon>
        <taxon>Pseudomonadati</taxon>
        <taxon>Pseudomonadota</taxon>
        <taxon>Gammaproteobacteria</taxon>
        <taxon>Lysobacterales</taxon>
        <taxon>Lysobacteraceae</taxon>
        <taxon>Xanthomonas</taxon>
    </lineage>
</organism>
<evidence type="ECO:0000313" key="1">
    <source>
        <dbReference type="EMBL" id="ATS89484.1"/>
    </source>
</evidence>
<proteinExistence type="predicted"/>
<accession>A0A808FI84</accession>
<reference evidence="1" key="1">
    <citation type="journal article" date="2017" name="BMC Genomics">
        <title>Xanthomonas adaptation to common bean is associated with horizontal transfers of genes encoding TAL effectors.</title>
        <authorList>
            <person name="Ruh M."/>
            <person name="Briand M."/>
            <person name="Bonneau S."/>
            <person name="Jacques M.A."/>
            <person name="Chen N.W.G."/>
        </authorList>
    </citation>
    <scope>NUCLEOTIDE SEQUENCE [LARGE SCALE GENOMIC DNA]</scope>
    <source>
        <strain evidence="1">CFBP6167</strain>
    </source>
</reference>
<gene>
    <name evidence="1" type="ORF">XcfCFBP6167P_15340</name>
</gene>
<dbReference type="EMBL" id="CP021018">
    <property type="protein sequence ID" value="ATS89484.1"/>
    <property type="molecule type" value="Genomic_DNA"/>
</dbReference>
<sequence length="66" mass="6997">MRLRPCAPLAHVSGATSGASAVALPLPTTRWPVPDPLLGVTQKKLGSHARHRHLAVAMYLRPGVNP</sequence>